<dbReference type="OrthoDB" id="667966at2"/>
<dbReference type="InterPro" id="IPR014710">
    <property type="entry name" value="RmlC-like_jellyroll"/>
</dbReference>
<keyword evidence="1" id="KW-0805">Transcription regulation</keyword>
<evidence type="ECO:0000313" key="6">
    <source>
        <dbReference type="EMBL" id="TMM57523.1"/>
    </source>
</evidence>
<dbReference type="CDD" id="cd00038">
    <property type="entry name" value="CAP_ED"/>
    <property type="match status" value="1"/>
</dbReference>
<dbReference type="PRINTS" id="PR00034">
    <property type="entry name" value="HTHCRP"/>
</dbReference>
<dbReference type="SUPFAM" id="SSF51206">
    <property type="entry name" value="cAMP-binding domain-like"/>
    <property type="match status" value="1"/>
</dbReference>
<dbReference type="InterPro" id="IPR036390">
    <property type="entry name" value="WH_DNA-bd_sf"/>
</dbReference>
<dbReference type="Proteomes" id="UP000310314">
    <property type="component" value="Unassembled WGS sequence"/>
</dbReference>
<dbReference type="Pfam" id="PF13545">
    <property type="entry name" value="HTH_Crp_2"/>
    <property type="match status" value="1"/>
</dbReference>
<dbReference type="Pfam" id="PF00027">
    <property type="entry name" value="cNMP_binding"/>
    <property type="match status" value="1"/>
</dbReference>
<dbReference type="RefSeq" id="WP_138658542.1">
    <property type="nucleotide sequence ID" value="NZ_VATY01000002.1"/>
</dbReference>
<dbReference type="PANTHER" id="PTHR24567">
    <property type="entry name" value="CRP FAMILY TRANSCRIPTIONAL REGULATORY PROTEIN"/>
    <property type="match status" value="1"/>
</dbReference>
<accession>A0A5S3PUB6</accession>
<dbReference type="EMBL" id="VATY01000002">
    <property type="protein sequence ID" value="TMM57523.1"/>
    <property type="molecule type" value="Genomic_DNA"/>
</dbReference>
<dbReference type="GO" id="GO:0005829">
    <property type="term" value="C:cytosol"/>
    <property type="evidence" value="ECO:0007669"/>
    <property type="project" value="TreeGrafter"/>
</dbReference>
<dbReference type="SUPFAM" id="SSF46785">
    <property type="entry name" value="Winged helix' DNA-binding domain"/>
    <property type="match status" value="1"/>
</dbReference>
<sequence length="194" mass="21859">MILEDLLLEYGAQRIVLNKSEVLFNEDGRADFYYQISSGEVKMYNITEEGKEFVQGIFGDGKSFGEPPLLGGFNYPAGAIATKLTTLLRITKEQFIALLRENPDIHLAFTGLLCNRLAYKAIIGKEVSIHPPKHRILTILNYLKGKSGAKEFAVDLTRQQIAELTGLRVETVIRSIKKLEAQKILRLENHKIII</sequence>
<organism evidence="6 7">
    <name type="scientific">Maribacter algarum</name>
    <name type="common">ex Zhang et al. 2020</name>
    <dbReference type="NCBI Taxonomy" id="2578118"/>
    <lineage>
        <taxon>Bacteria</taxon>
        <taxon>Pseudomonadati</taxon>
        <taxon>Bacteroidota</taxon>
        <taxon>Flavobacteriia</taxon>
        <taxon>Flavobacteriales</taxon>
        <taxon>Flavobacteriaceae</taxon>
        <taxon>Maribacter</taxon>
    </lineage>
</organism>
<dbReference type="Gene3D" id="2.60.120.10">
    <property type="entry name" value="Jelly Rolls"/>
    <property type="match status" value="1"/>
</dbReference>
<dbReference type="AlphaFoldDB" id="A0A5S3PUB6"/>
<proteinExistence type="predicted"/>
<evidence type="ECO:0000313" key="7">
    <source>
        <dbReference type="Proteomes" id="UP000310314"/>
    </source>
</evidence>
<name>A0A5S3PUB6_9FLAO</name>
<feature type="domain" description="Cyclic nucleotide-binding" evidence="4">
    <location>
        <begin position="1"/>
        <end position="105"/>
    </location>
</feature>
<dbReference type="InterPro" id="IPR050397">
    <property type="entry name" value="Env_Response_Regulators"/>
</dbReference>
<evidence type="ECO:0000259" key="4">
    <source>
        <dbReference type="PROSITE" id="PS50042"/>
    </source>
</evidence>
<reference evidence="6 7" key="1">
    <citation type="submission" date="2019-05" db="EMBL/GenBank/DDBJ databases">
        <authorList>
            <person name="Zhang J.-Y."/>
            <person name="Feg X."/>
            <person name="Du Z.-J."/>
        </authorList>
    </citation>
    <scope>NUCLEOTIDE SEQUENCE [LARGE SCALE GENOMIC DNA]</scope>
    <source>
        <strain evidence="6 7">RZ26</strain>
    </source>
</reference>
<evidence type="ECO:0000256" key="2">
    <source>
        <dbReference type="ARBA" id="ARBA00023125"/>
    </source>
</evidence>
<protein>
    <submittedName>
        <fullName evidence="6">Crp/Fnr family transcriptional regulator</fullName>
    </submittedName>
</protein>
<comment type="caution">
    <text evidence="6">The sequence shown here is derived from an EMBL/GenBank/DDBJ whole genome shotgun (WGS) entry which is preliminary data.</text>
</comment>
<keyword evidence="7" id="KW-1185">Reference proteome</keyword>
<dbReference type="PROSITE" id="PS50042">
    <property type="entry name" value="CNMP_BINDING_3"/>
    <property type="match status" value="1"/>
</dbReference>
<dbReference type="InterPro" id="IPR012318">
    <property type="entry name" value="HTH_CRP"/>
</dbReference>
<evidence type="ECO:0000259" key="5">
    <source>
        <dbReference type="PROSITE" id="PS51063"/>
    </source>
</evidence>
<dbReference type="GO" id="GO:0003700">
    <property type="term" value="F:DNA-binding transcription factor activity"/>
    <property type="evidence" value="ECO:0007669"/>
    <property type="project" value="TreeGrafter"/>
</dbReference>
<dbReference type="PANTHER" id="PTHR24567:SF26">
    <property type="entry name" value="REGULATORY PROTEIN YEIL"/>
    <property type="match status" value="1"/>
</dbReference>
<evidence type="ECO:0000256" key="3">
    <source>
        <dbReference type="ARBA" id="ARBA00023163"/>
    </source>
</evidence>
<evidence type="ECO:0000256" key="1">
    <source>
        <dbReference type="ARBA" id="ARBA00023015"/>
    </source>
</evidence>
<dbReference type="GO" id="GO:0003677">
    <property type="term" value="F:DNA binding"/>
    <property type="evidence" value="ECO:0007669"/>
    <property type="project" value="UniProtKB-KW"/>
</dbReference>
<keyword evidence="2" id="KW-0238">DNA-binding</keyword>
<dbReference type="InterPro" id="IPR000595">
    <property type="entry name" value="cNMP-bd_dom"/>
</dbReference>
<dbReference type="InterPro" id="IPR018490">
    <property type="entry name" value="cNMP-bd_dom_sf"/>
</dbReference>
<dbReference type="PROSITE" id="PS51063">
    <property type="entry name" value="HTH_CRP_2"/>
    <property type="match status" value="1"/>
</dbReference>
<dbReference type="SMART" id="SM00419">
    <property type="entry name" value="HTH_CRP"/>
    <property type="match status" value="1"/>
</dbReference>
<gene>
    <name evidence="6" type="ORF">FEE95_13660</name>
</gene>
<keyword evidence="3" id="KW-0804">Transcription</keyword>
<feature type="domain" description="HTH crp-type" evidence="5">
    <location>
        <begin position="130"/>
        <end position="194"/>
    </location>
</feature>
<dbReference type="SMART" id="SM00100">
    <property type="entry name" value="cNMP"/>
    <property type="match status" value="1"/>
</dbReference>